<keyword evidence="7" id="KW-1015">Disulfide bond</keyword>
<dbReference type="Proteomes" id="UP000663722">
    <property type="component" value="Chromosome"/>
</dbReference>
<keyword evidence="6 11" id="KW-0520">NAD</keyword>
<reference evidence="16" key="1">
    <citation type="journal article" date="2021" name="Microb. Physiol.">
        <title>Proteogenomic Insights into the Physiology of Marine, Sulfate-Reducing, Filamentous Desulfonema limicola and Desulfonema magnum.</title>
        <authorList>
            <person name="Schnaars V."/>
            <person name="Wohlbrand L."/>
            <person name="Scheve S."/>
            <person name="Hinrichs C."/>
            <person name="Reinhardt R."/>
            <person name="Rabus R."/>
        </authorList>
    </citation>
    <scope>NUCLEOTIDE SEQUENCE</scope>
    <source>
        <strain evidence="16">4be13</strain>
    </source>
</reference>
<dbReference type="EC" id="1.8.1.4" evidence="2 13"/>
<dbReference type="PANTHER" id="PTHR22912:SF151">
    <property type="entry name" value="DIHYDROLIPOYL DEHYDROGENASE, MITOCHONDRIAL"/>
    <property type="match status" value="1"/>
</dbReference>
<gene>
    <name evidence="16" type="primary">ipdA</name>
    <name evidence="16" type="ORF">dnm_064090</name>
</gene>
<dbReference type="Gene3D" id="3.30.390.30">
    <property type="match status" value="1"/>
</dbReference>
<feature type="binding site" evidence="11">
    <location>
        <begin position="330"/>
        <end position="333"/>
    </location>
    <ligand>
        <name>FAD</name>
        <dbReference type="ChEBI" id="CHEBI:57692"/>
    </ligand>
</feature>
<dbReference type="PRINTS" id="PR00368">
    <property type="entry name" value="FADPNR"/>
</dbReference>
<feature type="domain" description="Pyridine nucleotide-disulphide oxidoreductase dimerisation" evidence="14">
    <location>
        <begin position="358"/>
        <end position="466"/>
    </location>
</feature>
<dbReference type="KEGG" id="dmm:dnm_064090"/>
<dbReference type="PANTHER" id="PTHR22912">
    <property type="entry name" value="DISULFIDE OXIDOREDUCTASE"/>
    <property type="match status" value="1"/>
</dbReference>
<evidence type="ECO:0000256" key="8">
    <source>
        <dbReference type="ARBA" id="ARBA00023284"/>
    </source>
</evidence>
<sequence length="477" mass="51409">MTAKITIIGAGPGGYVAAIRAAQMGAEVTVIEKDNVGGTCLNWGCIPSKVMMITADIMKKFHKSREFGITLEGKVYPDMRGLMARKEKVIQDQAKGILRLLTHHKIRYLRGHGYIKGPHLAAVRQENGDILEVPWDRLILAPGTRPSDMPLFPYDGKKILSSNDALNLREIPESVLIVGGGVIGCEFAFILNALGAKVTVAEAMSRILPLPSVDEDCSKVLGREMKKNKIKFFVNRTVEKIEHRGEKRRVTIGPSPFSDNLSEKDKKPLTEEADKILVCIGRRPLTADIGLETLGVKTDKKGWIPVSENMETNVPGVYAIGDVLGPSGIMLAHVASAEGSVAAENAMGNTKKMNYDVVPGAIFTMPEVADVGLTEAQAKEKGRTVRAESVLFRTIGKAHVMGEISGQAKIVSDPENGKILGVHIVGPHAADLIAEGTLAIQTGCTVKELAETIHAHPTLSEVILEAAFKSLDKSLHG</sequence>
<organism evidence="16 17">
    <name type="scientific">Desulfonema magnum</name>
    <dbReference type="NCBI Taxonomy" id="45655"/>
    <lineage>
        <taxon>Bacteria</taxon>
        <taxon>Pseudomonadati</taxon>
        <taxon>Thermodesulfobacteriota</taxon>
        <taxon>Desulfobacteria</taxon>
        <taxon>Desulfobacterales</taxon>
        <taxon>Desulfococcaceae</taxon>
        <taxon>Desulfonema</taxon>
    </lineage>
</organism>
<keyword evidence="5 13" id="KW-0560">Oxidoreductase</keyword>
<feature type="disulfide bond" description="Redox-active" evidence="12">
    <location>
        <begin position="40"/>
        <end position="45"/>
    </location>
</feature>
<evidence type="ECO:0000313" key="16">
    <source>
        <dbReference type="EMBL" id="QTA90348.1"/>
    </source>
</evidence>
<evidence type="ECO:0000256" key="9">
    <source>
        <dbReference type="ARBA" id="ARBA00049187"/>
    </source>
</evidence>
<evidence type="ECO:0000259" key="15">
    <source>
        <dbReference type="Pfam" id="PF07992"/>
    </source>
</evidence>
<dbReference type="EMBL" id="CP061800">
    <property type="protein sequence ID" value="QTA90348.1"/>
    <property type="molecule type" value="Genomic_DNA"/>
</dbReference>
<dbReference type="GO" id="GO:0004148">
    <property type="term" value="F:dihydrolipoyl dehydrogenase (NADH) activity"/>
    <property type="evidence" value="ECO:0007669"/>
    <property type="project" value="UniProtKB-EC"/>
</dbReference>
<dbReference type="GO" id="GO:0005737">
    <property type="term" value="C:cytoplasm"/>
    <property type="evidence" value="ECO:0007669"/>
    <property type="project" value="UniProtKB-ARBA"/>
</dbReference>
<dbReference type="Pfam" id="PF07992">
    <property type="entry name" value="Pyr_redox_2"/>
    <property type="match status" value="1"/>
</dbReference>
<comment type="miscellaneous">
    <text evidence="13">The active site is a redox-active disulfide bond.</text>
</comment>
<feature type="domain" description="FAD/NAD(P)-binding" evidence="15">
    <location>
        <begin position="4"/>
        <end position="339"/>
    </location>
</feature>
<feature type="binding site" evidence="11">
    <location>
        <position position="322"/>
    </location>
    <ligand>
        <name>FAD</name>
        <dbReference type="ChEBI" id="CHEBI:57692"/>
    </ligand>
</feature>
<keyword evidence="3 13" id="KW-0285">Flavoprotein</keyword>
<feature type="binding site" evidence="11">
    <location>
        <begin position="179"/>
        <end position="186"/>
    </location>
    <ligand>
        <name>NAD(+)</name>
        <dbReference type="ChEBI" id="CHEBI:57540"/>
    </ligand>
</feature>
<feature type="binding site" evidence="11">
    <location>
        <position position="49"/>
    </location>
    <ligand>
        <name>FAD</name>
        <dbReference type="ChEBI" id="CHEBI:57692"/>
    </ligand>
</feature>
<dbReference type="InterPro" id="IPR001100">
    <property type="entry name" value="Pyr_nuc-diS_OxRdtase"/>
</dbReference>
<evidence type="ECO:0000256" key="13">
    <source>
        <dbReference type="RuleBase" id="RU003692"/>
    </source>
</evidence>
<proteinExistence type="inferred from homology"/>
<keyword evidence="8 13" id="KW-0676">Redox-active center</keyword>
<keyword evidence="11" id="KW-0547">Nucleotide-binding</keyword>
<protein>
    <recommendedName>
        <fullName evidence="2 13">Dihydrolipoyl dehydrogenase</fullName>
        <ecNumber evidence="2 13">1.8.1.4</ecNumber>
    </recommendedName>
</protein>
<dbReference type="GO" id="GO:0050660">
    <property type="term" value="F:flavin adenine dinucleotide binding"/>
    <property type="evidence" value="ECO:0007669"/>
    <property type="project" value="InterPro"/>
</dbReference>
<name>A0A975BS14_9BACT</name>
<comment type="similarity">
    <text evidence="1 13">Belongs to the class-I pyridine nucleotide-disulfide oxidoreductase family.</text>
</comment>
<keyword evidence="4 11" id="KW-0274">FAD</keyword>
<keyword evidence="17" id="KW-1185">Reference proteome</keyword>
<dbReference type="InterPro" id="IPR023753">
    <property type="entry name" value="FAD/NAD-binding_dom"/>
</dbReference>
<feature type="binding site" evidence="11">
    <location>
        <position position="113"/>
    </location>
    <ligand>
        <name>FAD</name>
        <dbReference type="ChEBI" id="CHEBI:57692"/>
    </ligand>
</feature>
<dbReference type="SUPFAM" id="SSF51905">
    <property type="entry name" value="FAD/NAD(P)-binding domain"/>
    <property type="match status" value="1"/>
</dbReference>
<evidence type="ECO:0000256" key="6">
    <source>
        <dbReference type="ARBA" id="ARBA00023027"/>
    </source>
</evidence>
<dbReference type="InterPro" id="IPR006258">
    <property type="entry name" value="Lipoamide_DH"/>
</dbReference>
<evidence type="ECO:0000256" key="5">
    <source>
        <dbReference type="ARBA" id="ARBA00023002"/>
    </source>
</evidence>
<accession>A0A975BS14</accession>
<evidence type="ECO:0000313" key="17">
    <source>
        <dbReference type="Proteomes" id="UP000663722"/>
    </source>
</evidence>
<evidence type="ECO:0000256" key="7">
    <source>
        <dbReference type="ARBA" id="ARBA00023157"/>
    </source>
</evidence>
<dbReference type="AlphaFoldDB" id="A0A975BS14"/>
<dbReference type="FunFam" id="3.30.390.30:FF:000001">
    <property type="entry name" value="Dihydrolipoyl dehydrogenase"/>
    <property type="match status" value="1"/>
</dbReference>
<evidence type="ECO:0000256" key="12">
    <source>
        <dbReference type="PIRSR" id="PIRSR000350-4"/>
    </source>
</evidence>
<dbReference type="PIRSF" id="PIRSF000350">
    <property type="entry name" value="Mercury_reductase_MerA"/>
    <property type="match status" value="1"/>
</dbReference>
<dbReference type="InterPro" id="IPR004099">
    <property type="entry name" value="Pyr_nucl-diS_OxRdtase_dimer"/>
</dbReference>
<evidence type="ECO:0000256" key="4">
    <source>
        <dbReference type="ARBA" id="ARBA00022827"/>
    </source>
</evidence>
<evidence type="ECO:0000256" key="1">
    <source>
        <dbReference type="ARBA" id="ARBA00007532"/>
    </source>
</evidence>
<evidence type="ECO:0000256" key="11">
    <source>
        <dbReference type="PIRSR" id="PIRSR000350-3"/>
    </source>
</evidence>
<dbReference type="InterPro" id="IPR050151">
    <property type="entry name" value="Class-I_Pyr_Nuc-Dis_Oxidored"/>
</dbReference>
<dbReference type="InterPro" id="IPR012999">
    <property type="entry name" value="Pyr_OxRdtase_I_AS"/>
</dbReference>
<dbReference type="InterPro" id="IPR036188">
    <property type="entry name" value="FAD/NAD-bd_sf"/>
</dbReference>
<feature type="binding site" evidence="11">
    <location>
        <position position="202"/>
    </location>
    <ligand>
        <name>NAD(+)</name>
        <dbReference type="ChEBI" id="CHEBI:57540"/>
    </ligand>
</feature>
<dbReference type="SUPFAM" id="SSF55424">
    <property type="entry name" value="FAD/NAD-linked reductases, dimerisation (C-terminal) domain"/>
    <property type="match status" value="1"/>
</dbReference>
<dbReference type="Pfam" id="PF02852">
    <property type="entry name" value="Pyr_redox_dim"/>
    <property type="match status" value="1"/>
</dbReference>
<dbReference type="Gene3D" id="3.50.50.60">
    <property type="entry name" value="FAD/NAD(P)-binding domain"/>
    <property type="match status" value="2"/>
</dbReference>
<comment type="catalytic activity">
    <reaction evidence="9 13">
        <text>N(6)-[(R)-dihydrolipoyl]-L-lysyl-[protein] + NAD(+) = N(6)-[(R)-lipoyl]-L-lysyl-[protein] + NADH + H(+)</text>
        <dbReference type="Rhea" id="RHEA:15045"/>
        <dbReference type="Rhea" id="RHEA-COMP:10474"/>
        <dbReference type="Rhea" id="RHEA-COMP:10475"/>
        <dbReference type="ChEBI" id="CHEBI:15378"/>
        <dbReference type="ChEBI" id="CHEBI:57540"/>
        <dbReference type="ChEBI" id="CHEBI:57945"/>
        <dbReference type="ChEBI" id="CHEBI:83099"/>
        <dbReference type="ChEBI" id="CHEBI:83100"/>
        <dbReference type="EC" id="1.8.1.4"/>
    </reaction>
</comment>
<dbReference type="InterPro" id="IPR016156">
    <property type="entry name" value="FAD/NAD-linked_Rdtase_dimer_sf"/>
</dbReference>
<evidence type="ECO:0000256" key="2">
    <source>
        <dbReference type="ARBA" id="ARBA00012608"/>
    </source>
</evidence>
<evidence type="ECO:0000259" key="14">
    <source>
        <dbReference type="Pfam" id="PF02852"/>
    </source>
</evidence>
<comment type="cofactor">
    <cofactor evidence="11 13">
        <name>FAD</name>
        <dbReference type="ChEBI" id="CHEBI:57692"/>
    </cofactor>
    <text evidence="11 13">Binds 1 FAD per subunit.</text>
</comment>
<dbReference type="PRINTS" id="PR00411">
    <property type="entry name" value="PNDRDTASEI"/>
</dbReference>
<feature type="active site" description="Proton acceptor" evidence="10">
    <location>
        <position position="456"/>
    </location>
</feature>
<feature type="binding site" evidence="11">
    <location>
        <position position="281"/>
    </location>
    <ligand>
        <name>NAD(+)</name>
        <dbReference type="ChEBI" id="CHEBI:57540"/>
    </ligand>
</feature>
<evidence type="ECO:0000256" key="3">
    <source>
        <dbReference type="ARBA" id="ARBA00022630"/>
    </source>
</evidence>
<dbReference type="GO" id="GO:0006103">
    <property type="term" value="P:2-oxoglutarate metabolic process"/>
    <property type="evidence" value="ECO:0007669"/>
    <property type="project" value="TreeGrafter"/>
</dbReference>
<dbReference type="NCBIfam" id="TIGR01350">
    <property type="entry name" value="lipoamide_DH"/>
    <property type="match status" value="1"/>
</dbReference>
<dbReference type="RefSeq" id="WP_207678590.1">
    <property type="nucleotide sequence ID" value="NZ_CP061800.1"/>
</dbReference>
<dbReference type="PROSITE" id="PS00076">
    <property type="entry name" value="PYRIDINE_REDOX_1"/>
    <property type="match status" value="1"/>
</dbReference>
<evidence type="ECO:0000256" key="10">
    <source>
        <dbReference type="PIRSR" id="PIRSR000350-2"/>
    </source>
</evidence>